<dbReference type="AlphaFoldDB" id="H2ZC56"/>
<dbReference type="FunFam" id="3.30.710.10:FF:000037">
    <property type="entry name" value="BTB (POZ) domain containing 1"/>
    <property type="match status" value="1"/>
</dbReference>
<dbReference type="PANTHER" id="PTHR45774">
    <property type="entry name" value="BTB/POZ DOMAIN-CONTAINING"/>
    <property type="match status" value="1"/>
</dbReference>
<sequence length="281" mass="30656">MADPDIDLGARGEFPQPQPVLGNNQPENGGRIAAEVAPNPRVPVGAVAGIPNRALNPQPVVVHLANRGPPHVAAVGPQIPPLGVNLAELHPVVDGQPMYNWQATKVTLKERFQFLFNNQLQSDVLFIVGRGVSSQRIPAHKFVLSVGSAVFDAMFNSILATQSHEVELPDVEPAAFLSLLRFLYTDEVNIGPETVMTTLYTAKKYAVPALESHCVDFLKTNLSSDNAFMLLSQARLFDEPQLASLCLDCIDQNTKRGFSTQGSLISITVRWSASWNVTHWD</sequence>
<reference evidence="3" key="3">
    <citation type="submission" date="2025-09" db="UniProtKB">
        <authorList>
            <consortium name="Ensembl"/>
        </authorList>
    </citation>
    <scope>IDENTIFICATION</scope>
</reference>
<dbReference type="CDD" id="cd18281">
    <property type="entry name" value="BTB_POZ_BTBD1_2"/>
    <property type="match status" value="1"/>
</dbReference>
<dbReference type="GO" id="GO:0005829">
    <property type="term" value="C:cytosol"/>
    <property type="evidence" value="ECO:0007669"/>
    <property type="project" value="TreeGrafter"/>
</dbReference>
<evidence type="ECO:0000259" key="2">
    <source>
        <dbReference type="PROSITE" id="PS50097"/>
    </source>
</evidence>
<dbReference type="GeneTree" id="ENSGT00940000156756"/>
<dbReference type="Gene3D" id="3.30.710.10">
    <property type="entry name" value="Potassium Channel Kv1.1, Chain A"/>
    <property type="match status" value="1"/>
</dbReference>
<evidence type="ECO:0000313" key="4">
    <source>
        <dbReference type="Proteomes" id="UP000007875"/>
    </source>
</evidence>
<protein>
    <recommendedName>
        <fullName evidence="2">BTB domain-containing protein</fullName>
    </recommendedName>
</protein>
<keyword evidence="4" id="KW-1185">Reference proteome</keyword>
<dbReference type="Proteomes" id="UP000007875">
    <property type="component" value="Unassembled WGS sequence"/>
</dbReference>
<accession>H2ZC56</accession>
<proteinExistence type="predicted"/>
<feature type="region of interest" description="Disordered" evidence="1">
    <location>
        <begin position="1"/>
        <end position="32"/>
    </location>
</feature>
<organism evidence="3 4">
    <name type="scientific">Ciona savignyi</name>
    <name type="common">Pacific transparent sea squirt</name>
    <dbReference type="NCBI Taxonomy" id="51511"/>
    <lineage>
        <taxon>Eukaryota</taxon>
        <taxon>Metazoa</taxon>
        <taxon>Chordata</taxon>
        <taxon>Tunicata</taxon>
        <taxon>Ascidiacea</taxon>
        <taxon>Phlebobranchia</taxon>
        <taxon>Cionidae</taxon>
        <taxon>Ciona</taxon>
    </lineage>
</organism>
<dbReference type="InterPro" id="IPR000210">
    <property type="entry name" value="BTB/POZ_dom"/>
</dbReference>
<evidence type="ECO:0000256" key="1">
    <source>
        <dbReference type="SAM" id="MobiDB-lite"/>
    </source>
</evidence>
<dbReference type="PROSITE" id="PS50097">
    <property type="entry name" value="BTB"/>
    <property type="match status" value="1"/>
</dbReference>
<dbReference type="SMART" id="SM00225">
    <property type="entry name" value="BTB"/>
    <property type="match status" value="1"/>
</dbReference>
<dbReference type="HOGENOM" id="CLU_990310_0_0_1"/>
<evidence type="ECO:0000313" key="3">
    <source>
        <dbReference type="Ensembl" id="ENSCSAVP00000015172.1"/>
    </source>
</evidence>
<dbReference type="PANTHER" id="PTHR45774:SF3">
    <property type="entry name" value="BTB (POZ) DOMAIN-CONTAINING 2B-RELATED"/>
    <property type="match status" value="1"/>
</dbReference>
<dbReference type="GO" id="GO:0000932">
    <property type="term" value="C:P-body"/>
    <property type="evidence" value="ECO:0007669"/>
    <property type="project" value="TreeGrafter"/>
</dbReference>
<dbReference type="Pfam" id="PF00651">
    <property type="entry name" value="BTB"/>
    <property type="match status" value="1"/>
</dbReference>
<name>H2ZC56_CIOSA</name>
<reference evidence="3" key="2">
    <citation type="submission" date="2025-08" db="UniProtKB">
        <authorList>
            <consortium name="Ensembl"/>
        </authorList>
    </citation>
    <scope>IDENTIFICATION</scope>
</reference>
<reference evidence="4" key="1">
    <citation type="submission" date="2003-08" db="EMBL/GenBank/DDBJ databases">
        <authorList>
            <person name="Birren B."/>
            <person name="Nusbaum C."/>
            <person name="Abebe A."/>
            <person name="Abouelleil A."/>
            <person name="Adekoya E."/>
            <person name="Ait-zahra M."/>
            <person name="Allen N."/>
            <person name="Allen T."/>
            <person name="An P."/>
            <person name="Anderson M."/>
            <person name="Anderson S."/>
            <person name="Arachchi H."/>
            <person name="Armbruster J."/>
            <person name="Bachantsang P."/>
            <person name="Baldwin J."/>
            <person name="Barry A."/>
            <person name="Bayul T."/>
            <person name="Blitshsteyn B."/>
            <person name="Bloom T."/>
            <person name="Blye J."/>
            <person name="Boguslavskiy L."/>
            <person name="Borowsky M."/>
            <person name="Boukhgalter B."/>
            <person name="Brunache A."/>
            <person name="Butler J."/>
            <person name="Calixte N."/>
            <person name="Calvo S."/>
            <person name="Camarata J."/>
            <person name="Campo K."/>
            <person name="Chang J."/>
            <person name="Cheshatsang Y."/>
            <person name="Citroen M."/>
            <person name="Collymore A."/>
            <person name="Considine T."/>
            <person name="Cook A."/>
            <person name="Cooke P."/>
            <person name="Corum B."/>
            <person name="Cuomo C."/>
            <person name="David R."/>
            <person name="Dawoe T."/>
            <person name="Degray S."/>
            <person name="Dodge S."/>
            <person name="Dooley K."/>
            <person name="Dorje P."/>
            <person name="Dorjee K."/>
            <person name="Dorris L."/>
            <person name="Duffey N."/>
            <person name="Dupes A."/>
            <person name="Elkins T."/>
            <person name="Engels R."/>
            <person name="Erickson J."/>
            <person name="Farina A."/>
            <person name="Faro S."/>
            <person name="Ferreira P."/>
            <person name="Fischer H."/>
            <person name="Fitzgerald M."/>
            <person name="Foley K."/>
            <person name="Gage D."/>
            <person name="Galagan J."/>
            <person name="Gearin G."/>
            <person name="Gnerre S."/>
            <person name="Gnirke A."/>
            <person name="Goyette A."/>
            <person name="Graham J."/>
            <person name="Grandbois E."/>
            <person name="Gyaltsen K."/>
            <person name="Hafez N."/>
            <person name="Hagopian D."/>
            <person name="Hagos B."/>
            <person name="Hall J."/>
            <person name="Hatcher B."/>
            <person name="Heller A."/>
            <person name="Higgins H."/>
            <person name="Honan T."/>
            <person name="Horn A."/>
            <person name="Houde N."/>
            <person name="Hughes L."/>
            <person name="Hulme W."/>
            <person name="Husby E."/>
            <person name="Iliev I."/>
            <person name="Jaffe D."/>
            <person name="Jones C."/>
            <person name="Kamal M."/>
            <person name="Kamat A."/>
            <person name="Kamvysselis M."/>
            <person name="Karlsson E."/>
            <person name="Kells C."/>
            <person name="Kieu A."/>
            <person name="Kisner P."/>
            <person name="Kodira C."/>
            <person name="Kulbokas E."/>
            <person name="Labutti K."/>
            <person name="Lama D."/>
            <person name="Landers T."/>
            <person name="Leger J."/>
            <person name="Levine S."/>
            <person name="Lewis D."/>
            <person name="Lewis T."/>
            <person name="Lindblad-toh K."/>
            <person name="Liu X."/>
            <person name="Lokyitsang T."/>
            <person name="Lokyitsang Y."/>
            <person name="Lucien O."/>
            <person name="Lui A."/>
            <person name="Ma L.J."/>
            <person name="Mabbitt R."/>
            <person name="Macdonald J."/>
            <person name="Maclean C."/>
            <person name="Major J."/>
            <person name="Manning J."/>
            <person name="Marabella R."/>
            <person name="Maru K."/>
            <person name="Matthews C."/>
            <person name="Mauceli E."/>
            <person name="Mccarthy M."/>
            <person name="Mcdonough S."/>
            <person name="Mcghee T."/>
            <person name="Meldrim J."/>
            <person name="Meneus L."/>
            <person name="Mesirov J."/>
            <person name="Mihalev A."/>
            <person name="Mihova T."/>
            <person name="Mikkelsen T."/>
            <person name="Mlenga V."/>
            <person name="Moru K."/>
            <person name="Mozes J."/>
            <person name="Mulrain L."/>
            <person name="Munson G."/>
            <person name="Naylor J."/>
            <person name="Newes C."/>
            <person name="Nguyen C."/>
            <person name="Nguyen N."/>
            <person name="Nguyen T."/>
            <person name="Nicol R."/>
            <person name="Nielsen C."/>
            <person name="Nizzari M."/>
            <person name="Norbu C."/>
            <person name="Norbu N."/>
            <person name="O'donnell P."/>
            <person name="Okoawo O."/>
            <person name="O'leary S."/>
            <person name="Omotosho B."/>
            <person name="O'neill K."/>
            <person name="Osman S."/>
            <person name="Parker S."/>
            <person name="Perrin D."/>
            <person name="Phunkhang P."/>
            <person name="Piqani B."/>
            <person name="Purcell S."/>
            <person name="Rachupka T."/>
            <person name="Ramasamy U."/>
            <person name="Rameau R."/>
            <person name="Ray V."/>
            <person name="Raymond C."/>
            <person name="Retta R."/>
            <person name="Richardson S."/>
            <person name="Rise C."/>
            <person name="Rodriguez J."/>
            <person name="Rogers J."/>
            <person name="Rogov P."/>
            <person name="Rutman M."/>
            <person name="Schupbach R."/>
            <person name="Seaman C."/>
            <person name="Settipalli S."/>
            <person name="Sharpe T."/>
            <person name="Sheridan J."/>
            <person name="Sherpa N."/>
            <person name="Shi J."/>
            <person name="Smirnov S."/>
            <person name="Smith C."/>
            <person name="Sougnez C."/>
            <person name="Spencer B."/>
            <person name="Stalker J."/>
            <person name="Stange-thomann N."/>
            <person name="Stavropoulos S."/>
            <person name="Stetson K."/>
            <person name="Stone C."/>
            <person name="Stone S."/>
            <person name="Stubbs M."/>
            <person name="Talamas J."/>
            <person name="Tchuinga P."/>
            <person name="Tenzing P."/>
            <person name="Tesfaye S."/>
            <person name="Theodore J."/>
            <person name="Thoulutsang Y."/>
            <person name="Topham K."/>
            <person name="Towey S."/>
            <person name="Tsamla T."/>
            <person name="Tsomo N."/>
            <person name="Vallee D."/>
            <person name="Vassiliev H."/>
            <person name="Venkataraman V."/>
            <person name="Vinson J."/>
            <person name="Vo A."/>
            <person name="Wade C."/>
            <person name="Wang S."/>
            <person name="Wangchuk T."/>
            <person name="Wangdi T."/>
            <person name="Whittaker C."/>
            <person name="Wilkinson J."/>
            <person name="Wu Y."/>
            <person name="Wyman D."/>
            <person name="Yadav S."/>
            <person name="Yang S."/>
            <person name="Yang X."/>
            <person name="Yeager S."/>
            <person name="Yee E."/>
            <person name="Young G."/>
            <person name="Zainoun J."/>
            <person name="Zembeck L."/>
            <person name="Zimmer A."/>
            <person name="Zody M."/>
            <person name="Lander E."/>
        </authorList>
    </citation>
    <scope>NUCLEOTIDE SEQUENCE [LARGE SCALE GENOMIC DNA]</scope>
</reference>
<feature type="domain" description="BTB" evidence="2">
    <location>
        <begin position="122"/>
        <end position="192"/>
    </location>
</feature>
<dbReference type="SUPFAM" id="SSF54695">
    <property type="entry name" value="POZ domain"/>
    <property type="match status" value="1"/>
</dbReference>
<dbReference type="InterPro" id="IPR011333">
    <property type="entry name" value="SKP1/BTB/POZ_sf"/>
</dbReference>
<dbReference type="Ensembl" id="ENSCSAVT00000015346.1">
    <property type="protein sequence ID" value="ENSCSAVP00000015172.1"/>
    <property type="gene ID" value="ENSCSAVG00000008896.1"/>
</dbReference>
<dbReference type="GO" id="GO:0022008">
    <property type="term" value="P:neurogenesis"/>
    <property type="evidence" value="ECO:0007669"/>
    <property type="project" value="TreeGrafter"/>
</dbReference>